<protein>
    <submittedName>
        <fullName evidence="3">Uncharacterized protein</fullName>
    </submittedName>
</protein>
<proteinExistence type="predicted"/>
<dbReference type="SMART" id="SM01204">
    <property type="entry name" value="FIST_C"/>
    <property type="match status" value="1"/>
</dbReference>
<dbReference type="eggNOG" id="COG3287">
    <property type="taxonomic scope" value="Bacteria"/>
</dbReference>
<dbReference type="InterPro" id="IPR013702">
    <property type="entry name" value="FIST_domain_N"/>
</dbReference>
<dbReference type="SMART" id="SM00897">
    <property type="entry name" value="FIST"/>
    <property type="match status" value="1"/>
</dbReference>
<dbReference type="KEGG" id="dsh:Dshi_1892"/>
<sequence>MKIKVLAISEGDDPAGVARALQAASFVSVHGACTTDLGRLGLDAVPGQVHGATSCLGAMSDGGVTDGVAIFAIEDPDGAYGTALAPFDTDPAAAARTATVNALAAADRLGEKPELVWLSSTPGAEEEVLAGIEAVLGEDVPIIGGSAADDDVSGAWFVFDKAQRQSAGVVVTVMFPSRPVSFAYHNGYAPTAQSGTVTRTEGRRVFEIDHRPALEVYQGWSGGRVAVDPTAQRAQSILSQSTLAPLGRKVTELDGVPAYLLAHPAAAVPGGAIDLFATVAEGEVLTAMTGTEAGLIERAGRVASLARATGDMETSPIAGALMIYCGGCMLSVRDRLDAVVDSVTASLDGAPFLGAFTFGEQGAILGAGNRHGNLMISCIVFG</sequence>
<feature type="domain" description="FIST" evidence="1">
    <location>
        <begin position="19"/>
        <end position="212"/>
    </location>
</feature>
<gene>
    <name evidence="3" type="ordered locus">Dshi_1892</name>
</gene>
<dbReference type="PANTHER" id="PTHR40252:SF2">
    <property type="entry name" value="BLR0328 PROTEIN"/>
    <property type="match status" value="1"/>
</dbReference>
<name>A8LNC1_DINSH</name>
<dbReference type="InterPro" id="IPR019494">
    <property type="entry name" value="FIST_C"/>
</dbReference>
<dbReference type="AlphaFoldDB" id="A8LNC1"/>
<accession>A8LNC1</accession>
<dbReference type="EMBL" id="CP000830">
    <property type="protein sequence ID" value="ABV93634.1"/>
    <property type="molecule type" value="Genomic_DNA"/>
</dbReference>
<feature type="domain" description="FIST C-domain" evidence="2">
    <location>
        <begin position="213"/>
        <end position="364"/>
    </location>
</feature>
<dbReference type="OrthoDB" id="179842at2"/>
<dbReference type="Pfam" id="PF08495">
    <property type="entry name" value="FIST"/>
    <property type="match status" value="1"/>
</dbReference>
<dbReference type="RefSeq" id="WP_012178564.1">
    <property type="nucleotide sequence ID" value="NC_009952.1"/>
</dbReference>
<reference evidence="4" key="1">
    <citation type="journal article" date="2010" name="ISME J.">
        <title>The complete genome sequence of the algal symbiont Dinoroseobacter shibae: a hitchhiker's guide to life in the sea.</title>
        <authorList>
            <person name="Wagner-Dobler I."/>
            <person name="Ballhausen B."/>
            <person name="Berger M."/>
            <person name="Brinkhoff T."/>
            <person name="Buchholz I."/>
            <person name="Bunk B."/>
            <person name="Cypionka H."/>
            <person name="Daniel R."/>
            <person name="Drepper T."/>
            <person name="Gerdts G."/>
            <person name="Hahnke S."/>
            <person name="Han C."/>
            <person name="Jahn D."/>
            <person name="Kalhoefer D."/>
            <person name="Kiss H."/>
            <person name="Klenk H.P."/>
            <person name="Kyrpides N."/>
            <person name="Liebl W."/>
            <person name="Liesegang H."/>
            <person name="Meincke L."/>
            <person name="Pati A."/>
            <person name="Petersen J."/>
            <person name="Piekarski T."/>
            <person name="Pommerenke C."/>
            <person name="Pradella S."/>
            <person name="Pukall R."/>
            <person name="Rabus R."/>
            <person name="Stackebrandt E."/>
            <person name="Thole S."/>
            <person name="Thompson L."/>
            <person name="Tielen P."/>
            <person name="Tomasch J."/>
            <person name="von Jan M."/>
            <person name="Wanphrut N."/>
            <person name="Wichels A."/>
            <person name="Zech H."/>
            <person name="Simon M."/>
        </authorList>
    </citation>
    <scope>NUCLEOTIDE SEQUENCE [LARGE SCALE GENOMIC DNA]</scope>
    <source>
        <strain evidence="4">DSM 16493 / NCIMB 14021 / DFL 12</strain>
    </source>
</reference>
<evidence type="ECO:0000259" key="1">
    <source>
        <dbReference type="SMART" id="SM00897"/>
    </source>
</evidence>
<dbReference type="Pfam" id="PF10442">
    <property type="entry name" value="FIST_C"/>
    <property type="match status" value="1"/>
</dbReference>
<dbReference type="Proteomes" id="UP000006833">
    <property type="component" value="Chromosome"/>
</dbReference>
<evidence type="ECO:0000313" key="3">
    <source>
        <dbReference type="EMBL" id="ABV93634.1"/>
    </source>
</evidence>
<dbReference type="HOGENOM" id="CLU_052774_1_0_5"/>
<dbReference type="STRING" id="398580.Dshi_1892"/>
<keyword evidence="4" id="KW-1185">Reference proteome</keyword>
<evidence type="ECO:0000313" key="4">
    <source>
        <dbReference type="Proteomes" id="UP000006833"/>
    </source>
</evidence>
<dbReference type="PANTHER" id="PTHR40252">
    <property type="entry name" value="BLR0328 PROTEIN"/>
    <property type="match status" value="1"/>
</dbReference>
<organism evidence="3 4">
    <name type="scientific">Dinoroseobacter shibae (strain DSM 16493 / NCIMB 14021 / DFL 12)</name>
    <dbReference type="NCBI Taxonomy" id="398580"/>
    <lineage>
        <taxon>Bacteria</taxon>
        <taxon>Pseudomonadati</taxon>
        <taxon>Pseudomonadota</taxon>
        <taxon>Alphaproteobacteria</taxon>
        <taxon>Rhodobacterales</taxon>
        <taxon>Roseobacteraceae</taxon>
        <taxon>Dinoroseobacter</taxon>
    </lineage>
</organism>
<evidence type="ECO:0000259" key="2">
    <source>
        <dbReference type="SMART" id="SM01204"/>
    </source>
</evidence>